<gene>
    <name evidence="1" type="ORF">EW026_g313</name>
</gene>
<dbReference type="EMBL" id="SGPJ01000004">
    <property type="protein sequence ID" value="THH02626.1"/>
    <property type="molecule type" value="Genomic_DNA"/>
</dbReference>
<name>A0A4S4KV17_9APHY</name>
<keyword evidence="2" id="KW-1185">Reference proteome</keyword>
<dbReference type="Proteomes" id="UP000309038">
    <property type="component" value="Unassembled WGS sequence"/>
</dbReference>
<evidence type="ECO:0000313" key="1">
    <source>
        <dbReference type="EMBL" id="THH02626.1"/>
    </source>
</evidence>
<sequence length="69" mass="7707">MSINGRMEPALQQTGEAWDADNLFAQHTIAEVKAVQQRLRLDADAKQEELRIMVGVGNGIVTYFRPLPP</sequence>
<organism evidence="1 2">
    <name type="scientific">Hermanssonia centrifuga</name>
    <dbReference type="NCBI Taxonomy" id="98765"/>
    <lineage>
        <taxon>Eukaryota</taxon>
        <taxon>Fungi</taxon>
        <taxon>Dikarya</taxon>
        <taxon>Basidiomycota</taxon>
        <taxon>Agaricomycotina</taxon>
        <taxon>Agaricomycetes</taxon>
        <taxon>Polyporales</taxon>
        <taxon>Meruliaceae</taxon>
        <taxon>Hermanssonia</taxon>
    </lineage>
</organism>
<comment type="caution">
    <text evidence="1">The sequence shown here is derived from an EMBL/GenBank/DDBJ whole genome shotgun (WGS) entry which is preliminary data.</text>
</comment>
<proteinExistence type="predicted"/>
<evidence type="ECO:0000313" key="2">
    <source>
        <dbReference type="Proteomes" id="UP000309038"/>
    </source>
</evidence>
<accession>A0A4S4KV17</accession>
<protein>
    <submittedName>
        <fullName evidence="1">Uncharacterized protein</fullName>
    </submittedName>
</protein>
<reference evidence="1 2" key="1">
    <citation type="submission" date="2019-02" db="EMBL/GenBank/DDBJ databases">
        <title>Genome sequencing of the rare red list fungi Phlebia centrifuga.</title>
        <authorList>
            <person name="Buettner E."/>
            <person name="Kellner H."/>
        </authorList>
    </citation>
    <scope>NUCLEOTIDE SEQUENCE [LARGE SCALE GENOMIC DNA]</scope>
    <source>
        <strain evidence="1 2">DSM 108282</strain>
    </source>
</reference>
<dbReference type="AlphaFoldDB" id="A0A4S4KV17"/>